<sequence length="411" mass="45323">MTYTKNNNYELMAPVNSAPIKMWTQGVPVEPEAREQLLNTAKMPFVFKHLAVMPDVHLGKGSTIGSVIPTRGAIIPAAVGVDIGCGMIAVRTSLVAADLPDSLAGLRSAIEQAVPHGRSSTRSKRDKGSWTTPPQTVDRHWAELAPRFNRLIDKYPRLRNTNNYQHLGTLGTGNHFIEVCLDETQQVWVMLHSGSRGVGNAIGSLFIALAQQDMQQHIANLPDRNLAYFEEGSQHFDDYMEAVGWAQDFARHNREVMMEHVLAALSRIVTKPFTTQQEAVNCHHNYVQRETHFGEPVLVTRKGAVSAQKGQMGIIPGSMGAKSFIVRGLGNEESFCSCSHGAGRTMSRTAAKKRFTVADQIRATEHVECRKDSEVIDEIPMAYKDIDAVMAAQSSLVEIVHTLRQVVCVKG</sequence>
<reference evidence="18" key="1">
    <citation type="submission" date="2019-05" db="EMBL/GenBank/DDBJ databases">
        <authorList>
            <consortium name="Pathogen Informatics"/>
        </authorList>
    </citation>
    <scope>NUCLEOTIDE SEQUENCE [LARGE SCALE GENOMIC DNA]</scope>
    <source>
        <strain evidence="18">NCTC12965</strain>
        <strain evidence="17 19">NCTC13193</strain>
    </source>
</reference>
<evidence type="ECO:0000256" key="3">
    <source>
        <dbReference type="ARBA" id="ARBA00012726"/>
    </source>
</evidence>
<dbReference type="FunFam" id="3.90.1860.10:FF:000002">
    <property type="entry name" value="RNA-splicing ligase RtcB"/>
    <property type="match status" value="1"/>
</dbReference>
<dbReference type="GO" id="GO:0170057">
    <property type="term" value="F:RNA ligase (GTP) activity"/>
    <property type="evidence" value="ECO:0007669"/>
    <property type="project" value="UniProtKB-EC"/>
</dbReference>
<evidence type="ECO:0000256" key="7">
    <source>
        <dbReference type="ARBA" id="ARBA00022800"/>
    </source>
</evidence>
<organism evidence="18">
    <name type="scientific">Serratia fonticola</name>
    <dbReference type="NCBI Taxonomy" id="47917"/>
    <lineage>
        <taxon>Bacteria</taxon>
        <taxon>Pseudomonadati</taxon>
        <taxon>Pseudomonadota</taxon>
        <taxon>Gammaproteobacteria</taxon>
        <taxon>Enterobacterales</taxon>
        <taxon>Yersiniaceae</taxon>
        <taxon>Serratia</taxon>
    </lineage>
</organism>
<protein>
    <recommendedName>
        <fullName evidence="10">3'-phosphate/5'-hydroxy nucleic acid ligase</fullName>
        <ecNumber evidence="3">6.5.1.8</ecNumber>
    </recommendedName>
    <alternativeName>
        <fullName evidence="10">3'-phosphate/5'-hydroxy nucleic acid ligase</fullName>
    </alternativeName>
</protein>
<dbReference type="GO" id="GO:0005525">
    <property type="term" value="F:GTP binding"/>
    <property type="evidence" value="ECO:0007669"/>
    <property type="project" value="UniProtKB-KW"/>
</dbReference>
<evidence type="ECO:0000256" key="15">
    <source>
        <dbReference type="PIRSR" id="PIRSR601233-3"/>
    </source>
</evidence>
<evidence type="ECO:0000313" key="17">
    <source>
        <dbReference type="EMBL" id="VEI63256.1"/>
    </source>
</evidence>
<feature type="region of interest" description="Disordered" evidence="16">
    <location>
        <begin position="114"/>
        <end position="136"/>
    </location>
</feature>
<dbReference type="Gene3D" id="3.90.1860.10">
    <property type="entry name" value="tRNA-splicing ligase RtcB"/>
    <property type="match status" value="1"/>
</dbReference>
<dbReference type="EMBL" id="CABEEZ010000039">
    <property type="protein sequence ID" value="VTR25332.1"/>
    <property type="molecule type" value="Genomic_DNA"/>
</dbReference>
<dbReference type="InterPro" id="IPR052915">
    <property type="entry name" value="RtcB-like"/>
</dbReference>
<evidence type="ECO:0000256" key="9">
    <source>
        <dbReference type="ARBA" id="ARBA00023211"/>
    </source>
</evidence>
<evidence type="ECO:0000256" key="14">
    <source>
        <dbReference type="PIRSR" id="PIRSR601233-2"/>
    </source>
</evidence>
<evidence type="ECO:0000313" key="18">
    <source>
        <dbReference type="EMBL" id="VTR25332.1"/>
    </source>
</evidence>
<feature type="binding site" evidence="14">
    <location>
        <begin position="284"/>
        <end position="285"/>
    </location>
    <ligand>
        <name>GMP</name>
        <dbReference type="ChEBI" id="CHEBI:58115"/>
    </ligand>
</feature>
<dbReference type="PANTHER" id="PTHR43749:SF2">
    <property type="entry name" value="RNA-SPLICING LIGASE RTCB"/>
    <property type="match status" value="1"/>
</dbReference>
<evidence type="ECO:0000256" key="8">
    <source>
        <dbReference type="ARBA" id="ARBA00023134"/>
    </source>
</evidence>
<evidence type="ECO:0000256" key="2">
    <source>
        <dbReference type="ARBA" id="ARBA00011245"/>
    </source>
</evidence>
<feature type="binding site" evidence="15">
    <location>
        <position position="82"/>
    </location>
    <ligand>
        <name>Mn(2+)</name>
        <dbReference type="ChEBI" id="CHEBI:29035"/>
        <label>1</label>
    </ligand>
</feature>
<evidence type="ECO:0000313" key="19">
    <source>
        <dbReference type="Proteomes" id="UP000270487"/>
    </source>
</evidence>
<dbReference type="STRING" id="47917.AV650_06615"/>
<dbReference type="EMBL" id="LR134492">
    <property type="protein sequence ID" value="VEI63256.1"/>
    <property type="molecule type" value="Genomic_DNA"/>
</dbReference>
<name>A0A0F7HB96_SERFO</name>
<keyword evidence="6 14" id="KW-0547">Nucleotide-binding</keyword>
<feature type="binding site" evidence="15">
    <location>
        <position position="284"/>
    </location>
    <ligand>
        <name>Mn(2+)</name>
        <dbReference type="ChEBI" id="CHEBI:29035"/>
        <label>2</label>
    </ligand>
</feature>
<dbReference type="PANTHER" id="PTHR43749">
    <property type="entry name" value="RNA-SPLICING LIGASE RTCB"/>
    <property type="match status" value="1"/>
</dbReference>
<comment type="similarity">
    <text evidence="1">Belongs to the RtcB family.</text>
</comment>
<comment type="subunit">
    <text evidence="2">Monomer.</text>
</comment>
<comment type="cofactor">
    <cofactor evidence="15">
        <name>Mn(2+)</name>
        <dbReference type="ChEBI" id="CHEBI:29035"/>
    </cofactor>
    <text evidence="15">Binds 2 manganese ions per subunit.</text>
</comment>
<comment type="catalytic activity">
    <reaction evidence="11">
        <text>a 3'-end 3'-phospho-ribonucleotide-RNA + a 5'-end dephospho-ribonucleoside-RNA + GTP = a ribonucleotidyl-ribonucleotide-RNA + GMP + diphosphate</text>
        <dbReference type="Rhea" id="RHEA:68076"/>
        <dbReference type="Rhea" id="RHEA-COMP:10463"/>
        <dbReference type="Rhea" id="RHEA-COMP:13936"/>
        <dbReference type="Rhea" id="RHEA-COMP:17355"/>
        <dbReference type="ChEBI" id="CHEBI:33019"/>
        <dbReference type="ChEBI" id="CHEBI:37565"/>
        <dbReference type="ChEBI" id="CHEBI:58115"/>
        <dbReference type="ChEBI" id="CHEBI:83062"/>
        <dbReference type="ChEBI" id="CHEBI:138284"/>
        <dbReference type="ChEBI" id="CHEBI:173118"/>
        <dbReference type="EC" id="6.5.1.8"/>
    </reaction>
</comment>
<dbReference type="InterPro" id="IPR001233">
    <property type="entry name" value="RtcB"/>
</dbReference>
<feature type="binding site" evidence="14">
    <location>
        <begin position="316"/>
        <end position="319"/>
    </location>
    <ligand>
        <name>GMP</name>
        <dbReference type="ChEBI" id="CHEBI:58115"/>
    </ligand>
</feature>
<proteinExistence type="inferred from homology"/>
<feature type="binding site" evidence="14">
    <location>
        <begin position="340"/>
        <end position="343"/>
    </location>
    <ligand>
        <name>GMP</name>
        <dbReference type="ChEBI" id="CHEBI:58115"/>
    </ligand>
</feature>
<dbReference type="SUPFAM" id="SSF103365">
    <property type="entry name" value="Hypothetical protein PH1602"/>
    <property type="match status" value="1"/>
</dbReference>
<feature type="binding site" evidence="15">
    <location>
        <position position="192"/>
    </location>
    <ligand>
        <name>Mn(2+)</name>
        <dbReference type="ChEBI" id="CHEBI:29035"/>
        <label>2</label>
    </ligand>
</feature>
<feature type="binding site" evidence="15">
    <location>
        <position position="175"/>
    </location>
    <ligand>
        <name>Mn(2+)</name>
        <dbReference type="ChEBI" id="CHEBI:29035"/>
        <label>1</label>
    </ligand>
</feature>
<dbReference type="GO" id="GO:0006396">
    <property type="term" value="P:RNA processing"/>
    <property type="evidence" value="ECO:0007669"/>
    <property type="project" value="InterPro"/>
</dbReference>
<dbReference type="GeneID" id="30320767"/>
<gene>
    <name evidence="18" type="primary">rtcB_1</name>
    <name evidence="18" type="ORF">NCTC12965_02159</name>
    <name evidence="17" type="ORF">NCTC13193_00708</name>
</gene>
<feature type="active site" description="GMP-histidine intermediate" evidence="13">
    <location>
        <position position="340"/>
    </location>
</feature>
<dbReference type="Pfam" id="PF01139">
    <property type="entry name" value="RtcB"/>
    <property type="match status" value="1"/>
</dbReference>
<evidence type="ECO:0000256" key="11">
    <source>
        <dbReference type="ARBA" id="ARBA00047746"/>
    </source>
</evidence>
<feature type="binding site" evidence="14">
    <location>
        <position position="323"/>
    </location>
    <ligand>
        <name>GMP</name>
        <dbReference type="ChEBI" id="CHEBI:58115"/>
    </ligand>
</feature>
<evidence type="ECO:0000256" key="1">
    <source>
        <dbReference type="ARBA" id="ARBA00008071"/>
    </source>
</evidence>
<dbReference type="Proteomes" id="UP000270487">
    <property type="component" value="Chromosome"/>
</dbReference>
<dbReference type="GO" id="GO:0030145">
    <property type="term" value="F:manganese ion binding"/>
    <property type="evidence" value="ECO:0007669"/>
    <property type="project" value="TreeGrafter"/>
</dbReference>
<evidence type="ECO:0000256" key="6">
    <source>
        <dbReference type="ARBA" id="ARBA00022741"/>
    </source>
</evidence>
<dbReference type="KEGG" id="sfw:WN53_11365"/>
<evidence type="ECO:0000256" key="5">
    <source>
        <dbReference type="ARBA" id="ARBA00022723"/>
    </source>
</evidence>
<dbReference type="EC" id="6.5.1.8" evidence="3"/>
<evidence type="ECO:0000256" key="12">
    <source>
        <dbReference type="ARBA" id="ARBA00049514"/>
    </source>
</evidence>
<dbReference type="RefSeq" id="WP_024486341.1">
    <property type="nucleotide sequence ID" value="NZ_CAMISM010000002.1"/>
</dbReference>
<feature type="binding site" evidence="14">
    <location>
        <position position="410"/>
    </location>
    <ligand>
        <name>GMP</name>
        <dbReference type="ChEBI" id="CHEBI:58115"/>
    </ligand>
</feature>
<evidence type="ECO:0000256" key="13">
    <source>
        <dbReference type="PIRSR" id="PIRSR601233-1"/>
    </source>
</evidence>
<dbReference type="GO" id="GO:0042245">
    <property type="term" value="P:RNA repair"/>
    <property type="evidence" value="ECO:0007669"/>
    <property type="project" value="UniProtKB-KW"/>
</dbReference>
<comment type="catalytic activity">
    <reaction evidence="12">
        <text>a 3'-end 2',3'-cyclophospho-ribonucleotide-RNA + a 5'-end dephospho-ribonucleoside-RNA + GTP + H2O = a ribonucleotidyl-ribonucleotide-RNA + GMP + diphosphate + H(+)</text>
        <dbReference type="Rhea" id="RHEA:68080"/>
        <dbReference type="Rhea" id="RHEA-COMP:10464"/>
        <dbReference type="Rhea" id="RHEA-COMP:13936"/>
        <dbReference type="Rhea" id="RHEA-COMP:17355"/>
        <dbReference type="ChEBI" id="CHEBI:15377"/>
        <dbReference type="ChEBI" id="CHEBI:15378"/>
        <dbReference type="ChEBI" id="CHEBI:33019"/>
        <dbReference type="ChEBI" id="CHEBI:37565"/>
        <dbReference type="ChEBI" id="CHEBI:58115"/>
        <dbReference type="ChEBI" id="CHEBI:83064"/>
        <dbReference type="ChEBI" id="CHEBI:138284"/>
        <dbReference type="ChEBI" id="CHEBI:173118"/>
        <dbReference type="EC" id="6.5.1.8"/>
    </reaction>
</comment>
<feature type="binding site" evidence="14">
    <location>
        <begin position="174"/>
        <end position="178"/>
    </location>
    <ligand>
        <name>GMP</name>
        <dbReference type="ChEBI" id="CHEBI:58115"/>
    </ligand>
</feature>
<dbReference type="InterPro" id="IPR036025">
    <property type="entry name" value="RtcB-like_sf"/>
</dbReference>
<keyword evidence="5 15" id="KW-0479">Metal-binding</keyword>
<keyword evidence="8 14" id="KW-0342">GTP-binding</keyword>
<dbReference type="GO" id="GO:0006281">
    <property type="term" value="P:DNA repair"/>
    <property type="evidence" value="ECO:0007669"/>
    <property type="project" value="TreeGrafter"/>
</dbReference>
<dbReference type="AlphaFoldDB" id="A0A0F7HB96"/>
<keyword evidence="4 18" id="KW-0436">Ligase</keyword>
<evidence type="ECO:0000256" key="10">
    <source>
        <dbReference type="ARBA" id="ARBA00030221"/>
    </source>
</evidence>
<evidence type="ECO:0000256" key="4">
    <source>
        <dbReference type="ARBA" id="ARBA00022598"/>
    </source>
</evidence>
<keyword evidence="7" id="KW-0692">RNA repair</keyword>
<keyword evidence="9 15" id="KW-0464">Manganese</keyword>
<evidence type="ECO:0000256" key="16">
    <source>
        <dbReference type="SAM" id="MobiDB-lite"/>
    </source>
</evidence>
<accession>A0A0F7HB96</accession>
<dbReference type="GO" id="GO:0003909">
    <property type="term" value="F:DNA ligase activity"/>
    <property type="evidence" value="ECO:0007669"/>
    <property type="project" value="TreeGrafter"/>
</dbReference>